<dbReference type="Gene3D" id="2.60.120.830">
    <property type="match status" value="1"/>
</dbReference>
<protein>
    <submittedName>
        <fullName evidence="5">A disintegrin and metalloproteinase with thrombospondin motifs 6-like</fullName>
    </submittedName>
</protein>
<name>A0ABC9YHD2_GRUJA</name>
<keyword evidence="2" id="KW-0964">Secreted</keyword>
<dbReference type="SUPFAM" id="SSF52266">
    <property type="entry name" value="SGNH hydrolase"/>
    <property type="match status" value="1"/>
</dbReference>
<dbReference type="Pfam" id="PF19236">
    <property type="entry name" value="ADAMTS_CR_3"/>
    <property type="match status" value="1"/>
</dbReference>
<dbReference type="GO" id="GO:0005576">
    <property type="term" value="C:extracellular region"/>
    <property type="evidence" value="ECO:0007669"/>
    <property type="project" value="UniProtKB-SubCell"/>
</dbReference>
<dbReference type="InterPro" id="IPR013273">
    <property type="entry name" value="ADAMTS/ADAMTS-like"/>
</dbReference>
<accession>A0ABC9YHD2</accession>
<dbReference type="Pfam" id="PF05986">
    <property type="entry name" value="ADAMTS_spacer1"/>
    <property type="match status" value="1"/>
</dbReference>
<dbReference type="AlphaFoldDB" id="A0ABC9YHD2"/>
<organism evidence="5 6">
    <name type="scientific">Grus japonensis</name>
    <name type="common">Japanese crane</name>
    <name type="synonym">Red-crowned crane</name>
    <dbReference type="NCBI Taxonomy" id="30415"/>
    <lineage>
        <taxon>Eukaryota</taxon>
        <taxon>Metazoa</taxon>
        <taxon>Chordata</taxon>
        <taxon>Craniata</taxon>
        <taxon>Vertebrata</taxon>
        <taxon>Euteleostomi</taxon>
        <taxon>Archelosauria</taxon>
        <taxon>Archosauria</taxon>
        <taxon>Dinosauria</taxon>
        <taxon>Saurischia</taxon>
        <taxon>Theropoda</taxon>
        <taxon>Coelurosauria</taxon>
        <taxon>Aves</taxon>
        <taxon>Neognathae</taxon>
        <taxon>Neoaves</taxon>
        <taxon>Gruiformes</taxon>
        <taxon>Gruidae</taxon>
        <taxon>Grus</taxon>
    </lineage>
</organism>
<dbReference type="InterPro" id="IPR010294">
    <property type="entry name" value="ADAMTS_spacer1"/>
</dbReference>
<evidence type="ECO:0000313" key="6">
    <source>
        <dbReference type="Proteomes" id="UP001623348"/>
    </source>
</evidence>
<proteinExistence type="predicted"/>
<dbReference type="InterPro" id="IPR045371">
    <property type="entry name" value="ADAMTS_CR_3"/>
</dbReference>
<feature type="domain" description="ADAMTS/ADAMTS-like Spacer 1" evidence="3">
    <location>
        <begin position="90"/>
        <end position="129"/>
    </location>
</feature>
<dbReference type="InterPro" id="IPR050439">
    <property type="entry name" value="ADAMTS_ADAMTS-like"/>
</dbReference>
<evidence type="ECO:0000313" key="5">
    <source>
        <dbReference type="EMBL" id="GAB0208312.1"/>
    </source>
</evidence>
<evidence type="ECO:0000256" key="1">
    <source>
        <dbReference type="ARBA" id="ARBA00004613"/>
    </source>
</evidence>
<evidence type="ECO:0000259" key="4">
    <source>
        <dbReference type="Pfam" id="PF19236"/>
    </source>
</evidence>
<comment type="subcellular location">
    <subcellularLocation>
        <location evidence="1">Secreted</location>
    </subcellularLocation>
</comment>
<dbReference type="PRINTS" id="PR01857">
    <property type="entry name" value="ADAMTSFAMILY"/>
</dbReference>
<evidence type="ECO:0000256" key="2">
    <source>
        <dbReference type="ARBA" id="ARBA00022525"/>
    </source>
</evidence>
<feature type="domain" description="ADAMTS/ADAMTS-like cysteine-rich" evidence="4">
    <location>
        <begin position="17"/>
        <end position="87"/>
    </location>
</feature>
<dbReference type="PANTHER" id="PTHR13723">
    <property type="entry name" value="ADAMTS A DISINTEGRIN AND METALLOPROTEASE WITH THROMBOSPONDIN MOTIFS PROTEASE"/>
    <property type="match status" value="1"/>
</dbReference>
<dbReference type="PANTHER" id="PTHR13723:SF27">
    <property type="entry name" value="A DISINTEGRIN AND METALLOPROTEINASE WITH THROMBOSPONDIN MOTIFS 6"/>
    <property type="match status" value="1"/>
</dbReference>
<sequence length="199" mass="21960">MPFRGKYYNWKPYTGGGVKPCALNCLAEGYNFYTERAPAVIDGTQCNADSLDICINGECKHVGCDNILGSDSKEDRCRVCGGDGSTCEAIEGFFNDSLSRGGYMEVIQIPRGSVHIEIREVAMSKNYIVEGSNVGRNRRTQSINAWLRGWCQCHNFGFFDNGVAYTAPGLMNPDGIHLSQRGKRIFAQELVGLINRALN</sequence>
<keyword evidence="6" id="KW-1185">Reference proteome</keyword>
<reference evidence="5 6" key="1">
    <citation type="submission" date="2024-06" db="EMBL/GenBank/DDBJ databases">
        <title>The draft genome of Grus japonensis, version 3.</title>
        <authorList>
            <person name="Nabeshima K."/>
            <person name="Suzuki S."/>
            <person name="Onuma M."/>
        </authorList>
    </citation>
    <scope>NUCLEOTIDE SEQUENCE [LARGE SCALE GENOMIC DNA]</scope>
    <source>
        <strain evidence="5 6">451A</strain>
    </source>
</reference>
<evidence type="ECO:0000259" key="3">
    <source>
        <dbReference type="Pfam" id="PF05986"/>
    </source>
</evidence>
<comment type="caution">
    <text evidence="5">The sequence shown here is derived from an EMBL/GenBank/DDBJ whole genome shotgun (WGS) entry which is preliminary data.</text>
</comment>
<dbReference type="EMBL" id="BAAFJT010000259">
    <property type="protein sequence ID" value="GAB0208312.1"/>
    <property type="molecule type" value="Genomic_DNA"/>
</dbReference>
<dbReference type="Proteomes" id="UP001623348">
    <property type="component" value="Unassembled WGS sequence"/>
</dbReference>
<gene>
    <name evidence="5" type="ORF">GRJ2_003296900</name>
</gene>